<dbReference type="PROSITE" id="PS51257">
    <property type="entry name" value="PROKAR_LIPOPROTEIN"/>
    <property type="match status" value="1"/>
</dbReference>
<dbReference type="InterPro" id="IPR005828">
    <property type="entry name" value="MFS_sugar_transport-like"/>
</dbReference>
<feature type="transmembrane region" description="Helical" evidence="5">
    <location>
        <begin position="179"/>
        <end position="200"/>
    </location>
</feature>
<keyword evidence="4 5" id="KW-0472">Membrane</keyword>
<evidence type="ECO:0000256" key="4">
    <source>
        <dbReference type="ARBA" id="ARBA00023136"/>
    </source>
</evidence>
<organism evidence="7 8">
    <name type="scientific">Eumeta variegata</name>
    <name type="common">Bagworm moth</name>
    <name type="synonym">Eumeta japonica</name>
    <dbReference type="NCBI Taxonomy" id="151549"/>
    <lineage>
        <taxon>Eukaryota</taxon>
        <taxon>Metazoa</taxon>
        <taxon>Ecdysozoa</taxon>
        <taxon>Arthropoda</taxon>
        <taxon>Hexapoda</taxon>
        <taxon>Insecta</taxon>
        <taxon>Pterygota</taxon>
        <taxon>Neoptera</taxon>
        <taxon>Endopterygota</taxon>
        <taxon>Lepidoptera</taxon>
        <taxon>Glossata</taxon>
        <taxon>Ditrysia</taxon>
        <taxon>Tineoidea</taxon>
        <taxon>Psychidae</taxon>
        <taxon>Oiketicinae</taxon>
        <taxon>Eumeta</taxon>
    </lineage>
</organism>
<dbReference type="STRING" id="151549.A0A4C1Z7N1"/>
<dbReference type="PANTHER" id="PTHR24064">
    <property type="entry name" value="SOLUTE CARRIER FAMILY 22 MEMBER"/>
    <property type="match status" value="1"/>
</dbReference>
<evidence type="ECO:0000256" key="1">
    <source>
        <dbReference type="ARBA" id="ARBA00004141"/>
    </source>
</evidence>
<sequence>MQQGNKDVVQSTIGSFGRYHFWICLLLFSCKFSVAFQQMAIIFLAPKTSFTCPDTRQQTCPCPDPIYDTSVFNRTIVMEWDLICEKRWLKDFTQTLFQLGTLLGSVFFGMASDRFGRKYPLCLAVLIQVVSGTCASFMRDYWLFTFLRFITGIAIGGQMVVSFVMVMEFVGKEYRDVVSALYQTPFNMGHILLAVFGYFFRDYTSFLLGITLPNILLLSYVCLLSETPRWLLAVKKTDKAIHILEKVAKM</sequence>
<dbReference type="Pfam" id="PF00083">
    <property type="entry name" value="Sugar_tr"/>
    <property type="match status" value="1"/>
</dbReference>
<feature type="transmembrane region" description="Helical" evidence="5">
    <location>
        <begin position="144"/>
        <end position="167"/>
    </location>
</feature>
<evidence type="ECO:0000256" key="5">
    <source>
        <dbReference type="SAM" id="Phobius"/>
    </source>
</evidence>
<feature type="transmembrane region" description="Helical" evidence="5">
    <location>
        <begin position="95"/>
        <end position="112"/>
    </location>
</feature>
<dbReference type="EMBL" id="BGZK01001577">
    <property type="protein sequence ID" value="GBP82657.1"/>
    <property type="molecule type" value="Genomic_DNA"/>
</dbReference>
<feature type="transmembrane region" description="Helical" evidence="5">
    <location>
        <begin position="119"/>
        <end position="138"/>
    </location>
</feature>
<comment type="subcellular location">
    <subcellularLocation>
        <location evidence="1">Membrane</location>
        <topology evidence="1">Multi-pass membrane protein</topology>
    </subcellularLocation>
</comment>
<evidence type="ECO:0000313" key="7">
    <source>
        <dbReference type="EMBL" id="GBP82657.1"/>
    </source>
</evidence>
<dbReference type="AlphaFoldDB" id="A0A4C1Z7N1"/>
<evidence type="ECO:0000256" key="2">
    <source>
        <dbReference type="ARBA" id="ARBA00022692"/>
    </source>
</evidence>
<dbReference type="GO" id="GO:0016020">
    <property type="term" value="C:membrane"/>
    <property type="evidence" value="ECO:0007669"/>
    <property type="project" value="UniProtKB-SubCell"/>
</dbReference>
<dbReference type="Proteomes" id="UP000299102">
    <property type="component" value="Unassembled WGS sequence"/>
</dbReference>
<comment type="caution">
    <text evidence="7">The sequence shown here is derived from an EMBL/GenBank/DDBJ whole genome shotgun (WGS) entry which is preliminary data.</text>
</comment>
<name>A0A4C1Z7N1_EUMVA</name>
<reference evidence="7 8" key="1">
    <citation type="journal article" date="2019" name="Commun. Biol.">
        <title>The bagworm genome reveals a unique fibroin gene that provides high tensile strength.</title>
        <authorList>
            <person name="Kono N."/>
            <person name="Nakamura H."/>
            <person name="Ohtoshi R."/>
            <person name="Tomita M."/>
            <person name="Numata K."/>
            <person name="Arakawa K."/>
        </authorList>
    </citation>
    <scope>NUCLEOTIDE SEQUENCE [LARGE SCALE GENOMIC DNA]</scope>
</reference>
<dbReference type="InterPro" id="IPR020846">
    <property type="entry name" value="MFS_dom"/>
</dbReference>
<feature type="transmembrane region" description="Helical" evidence="5">
    <location>
        <begin position="21"/>
        <end position="45"/>
    </location>
</feature>
<evidence type="ECO:0000259" key="6">
    <source>
        <dbReference type="PROSITE" id="PS50850"/>
    </source>
</evidence>
<evidence type="ECO:0000313" key="8">
    <source>
        <dbReference type="Proteomes" id="UP000299102"/>
    </source>
</evidence>
<accession>A0A4C1Z7N1</accession>
<proteinExistence type="predicted"/>
<keyword evidence="2 5" id="KW-0812">Transmembrane</keyword>
<dbReference type="OrthoDB" id="5296287at2759"/>
<protein>
    <submittedName>
        <fullName evidence="7">Organic cation transporter protein</fullName>
    </submittedName>
</protein>
<dbReference type="SUPFAM" id="SSF103473">
    <property type="entry name" value="MFS general substrate transporter"/>
    <property type="match status" value="1"/>
</dbReference>
<dbReference type="GO" id="GO:0022857">
    <property type="term" value="F:transmembrane transporter activity"/>
    <property type="evidence" value="ECO:0007669"/>
    <property type="project" value="InterPro"/>
</dbReference>
<feature type="transmembrane region" description="Helical" evidence="5">
    <location>
        <begin position="206"/>
        <end position="225"/>
    </location>
</feature>
<evidence type="ECO:0000256" key="3">
    <source>
        <dbReference type="ARBA" id="ARBA00022989"/>
    </source>
</evidence>
<keyword evidence="3 5" id="KW-1133">Transmembrane helix</keyword>
<dbReference type="PROSITE" id="PS50850">
    <property type="entry name" value="MFS"/>
    <property type="match status" value="1"/>
</dbReference>
<keyword evidence="8" id="KW-1185">Reference proteome</keyword>
<dbReference type="InterPro" id="IPR036259">
    <property type="entry name" value="MFS_trans_sf"/>
</dbReference>
<dbReference type="Gene3D" id="1.20.1250.20">
    <property type="entry name" value="MFS general substrate transporter like domains"/>
    <property type="match status" value="1"/>
</dbReference>
<gene>
    <name evidence="7" type="primary">Orct</name>
    <name evidence="7" type="ORF">EVAR_60104_1</name>
</gene>
<feature type="domain" description="Major facilitator superfamily (MFS) profile" evidence="6">
    <location>
        <begin position="23"/>
        <end position="250"/>
    </location>
</feature>